<dbReference type="InterPro" id="IPR003833">
    <property type="entry name" value="CT_C_D"/>
</dbReference>
<dbReference type="Pfam" id="PF02786">
    <property type="entry name" value="CPSase_L_D2"/>
    <property type="match status" value="1"/>
</dbReference>
<evidence type="ECO:0000256" key="6">
    <source>
        <dbReference type="ARBA" id="ARBA00023267"/>
    </source>
</evidence>
<name>B0T079_CAUSK</name>
<dbReference type="Pfam" id="PF02785">
    <property type="entry name" value="Biotin_carb_C"/>
    <property type="match status" value="1"/>
</dbReference>
<dbReference type="SUPFAM" id="SSF52440">
    <property type="entry name" value="PreATP-grasp domain"/>
    <property type="match status" value="1"/>
</dbReference>
<dbReference type="Gene3D" id="3.30.1360.40">
    <property type="match status" value="1"/>
</dbReference>
<dbReference type="SMART" id="SM00878">
    <property type="entry name" value="Biotin_carb_C"/>
    <property type="match status" value="1"/>
</dbReference>
<feature type="domain" description="Lipoyl-binding" evidence="8">
    <location>
        <begin position="1153"/>
        <end position="1231"/>
    </location>
</feature>
<evidence type="ECO:0000256" key="5">
    <source>
        <dbReference type="ARBA" id="ARBA00022840"/>
    </source>
</evidence>
<dbReference type="SUPFAM" id="SSF50891">
    <property type="entry name" value="Cyclophilin-like"/>
    <property type="match status" value="2"/>
</dbReference>
<dbReference type="PROSITE" id="PS50968">
    <property type="entry name" value="BIOTINYL_LIPOYL"/>
    <property type="match status" value="1"/>
</dbReference>
<proteinExistence type="predicted"/>
<evidence type="ECO:0000259" key="9">
    <source>
        <dbReference type="PROSITE" id="PS50975"/>
    </source>
</evidence>
<dbReference type="Pfam" id="PF00364">
    <property type="entry name" value="Biotin_lipoyl"/>
    <property type="match status" value="1"/>
</dbReference>
<dbReference type="Gene3D" id="3.30.470.20">
    <property type="entry name" value="ATP-grasp fold, B domain"/>
    <property type="match status" value="1"/>
</dbReference>
<dbReference type="InterPro" id="IPR005482">
    <property type="entry name" value="Biotin_COase_C"/>
</dbReference>
<keyword evidence="6" id="KW-0092">Biotin</keyword>
<dbReference type="Gene3D" id="2.40.50.100">
    <property type="match status" value="1"/>
</dbReference>
<dbReference type="GO" id="GO:0016874">
    <property type="term" value="F:ligase activity"/>
    <property type="evidence" value="ECO:0007669"/>
    <property type="project" value="UniProtKB-KW"/>
</dbReference>
<dbReference type="InterPro" id="IPR005479">
    <property type="entry name" value="CPAse_ATP-bd"/>
</dbReference>
<dbReference type="PROSITE" id="PS00866">
    <property type="entry name" value="CPSASE_1"/>
    <property type="match status" value="1"/>
</dbReference>
<dbReference type="PROSITE" id="PS00867">
    <property type="entry name" value="CPSASE_2"/>
    <property type="match status" value="1"/>
</dbReference>
<keyword evidence="2" id="KW-0436">Ligase</keyword>
<keyword evidence="3 7" id="KW-0547">Nucleotide-binding</keyword>
<dbReference type="HOGENOM" id="CLU_002162_0_1_5"/>
<dbReference type="SUPFAM" id="SSF51246">
    <property type="entry name" value="Rudiment single hybrid motif"/>
    <property type="match status" value="1"/>
</dbReference>
<feature type="domain" description="Biotin carboxylation" evidence="10">
    <location>
        <begin position="6"/>
        <end position="449"/>
    </location>
</feature>
<dbReference type="InterPro" id="IPR011054">
    <property type="entry name" value="Rudment_hybrid_motif"/>
</dbReference>
<dbReference type="NCBIfam" id="TIGR02712">
    <property type="entry name" value="urea_carbox"/>
    <property type="match status" value="1"/>
</dbReference>
<dbReference type="eggNOG" id="COG0439">
    <property type="taxonomic scope" value="Bacteria"/>
</dbReference>
<keyword evidence="5 7" id="KW-0067">ATP-binding</keyword>
<dbReference type="PANTHER" id="PTHR18866">
    <property type="entry name" value="CARBOXYLASE:PYRUVATE/ACETYL-COA/PROPIONYL-COA CARBOXYLASE"/>
    <property type="match status" value="1"/>
</dbReference>
<dbReference type="GO" id="GO:0046872">
    <property type="term" value="F:metal ion binding"/>
    <property type="evidence" value="ECO:0007669"/>
    <property type="project" value="InterPro"/>
</dbReference>
<dbReference type="GO" id="GO:0005524">
    <property type="term" value="F:ATP binding"/>
    <property type="evidence" value="ECO:0007669"/>
    <property type="project" value="UniProtKB-UniRule"/>
</dbReference>
<evidence type="ECO:0000256" key="7">
    <source>
        <dbReference type="PROSITE-ProRule" id="PRU00409"/>
    </source>
</evidence>
<accession>B0T079</accession>
<feature type="domain" description="ATP-grasp" evidence="9">
    <location>
        <begin position="125"/>
        <end position="322"/>
    </location>
</feature>
<dbReference type="SUPFAM" id="SSF51230">
    <property type="entry name" value="Single hybrid motif"/>
    <property type="match status" value="1"/>
</dbReference>
<dbReference type="KEGG" id="cak:Caul_4449"/>
<evidence type="ECO:0000256" key="4">
    <source>
        <dbReference type="ARBA" id="ARBA00022801"/>
    </source>
</evidence>
<dbReference type="eggNOG" id="COG1984">
    <property type="taxonomic scope" value="Bacteria"/>
</dbReference>
<dbReference type="NCBIfam" id="TIGR00724">
    <property type="entry name" value="urea_amlyse_rel"/>
    <property type="match status" value="1"/>
</dbReference>
<evidence type="ECO:0000259" key="10">
    <source>
        <dbReference type="PROSITE" id="PS50979"/>
    </source>
</evidence>
<evidence type="ECO:0000313" key="11">
    <source>
        <dbReference type="EMBL" id="ABZ73569.1"/>
    </source>
</evidence>
<dbReference type="EMBL" id="CP000927">
    <property type="protein sequence ID" value="ABZ73569.1"/>
    <property type="molecule type" value="Genomic_DNA"/>
</dbReference>
<dbReference type="CDD" id="cd06850">
    <property type="entry name" value="biotinyl_domain"/>
    <property type="match status" value="1"/>
</dbReference>
<dbReference type="InterPro" id="IPR014084">
    <property type="entry name" value="Urea_COase"/>
</dbReference>
<dbReference type="Gene3D" id="2.40.100.10">
    <property type="entry name" value="Cyclophilin-like"/>
    <property type="match status" value="2"/>
</dbReference>
<dbReference type="InterPro" id="IPR029000">
    <property type="entry name" value="Cyclophilin-like_dom_sf"/>
</dbReference>
<dbReference type="InterPro" id="IPR000089">
    <property type="entry name" value="Biotin_lipoyl"/>
</dbReference>
<reference evidence="11" key="1">
    <citation type="submission" date="2008-01" db="EMBL/GenBank/DDBJ databases">
        <title>Complete sequence of chromosome of Caulobacter sp. K31.</title>
        <authorList>
            <consortium name="US DOE Joint Genome Institute"/>
            <person name="Copeland A."/>
            <person name="Lucas S."/>
            <person name="Lapidus A."/>
            <person name="Barry K."/>
            <person name="Glavina del Rio T."/>
            <person name="Dalin E."/>
            <person name="Tice H."/>
            <person name="Pitluck S."/>
            <person name="Bruce D."/>
            <person name="Goodwin L."/>
            <person name="Thompson L.S."/>
            <person name="Brettin T."/>
            <person name="Detter J.C."/>
            <person name="Han C."/>
            <person name="Schmutz J."/>
            <person name="Larimer F."/>
            <person name="Land M."/>
            <person name="Hauser L."/>
            <person name="Kyrpides N."/>
            <person name="Kim E."/>
            <person name="Stephens C."/>
            <person name="Richardson P."/>
        </authorList>
    </citation>
    <scope>NUCLEOTIDE SEQUENCE [LARGE SCALE GENOMIC DNA]</scope>
    <source>
        <strain evidence="11">K31</strain>
    </source>
</reference>
<dbReference type="InterPro" id="IPR011764">
    <property type="entry name" value="Biotin_carboxylation_dom"/>
</dbReference>
<dbReference type="Pfam" id="PF00289">
    <property type="entry name" value="Biotin_carb_N"/>
    <property type="match status" value="1"/>
</dbReference>
<dbReference type="PROSITE" id="PS50979">
    <property type="entry name" value="BC"/>
    <property type="match status" value="1"/>
</dbReference>
<dbReference type="InterPro" id="IPR016185">
    <property type="entry name" value="PreATP-grasp_dom_sf"/>
</dbReference>
<dbReference type="AlphaFoldDB" id="B0T079"/>
<keyword evidence="4" id="KW-0378">Hydrolase</keyword>
<protein>
    <submittedName>
        <fullName evidence="11">Urea carboxylase</fullName>
    </submittedName>
</protein>
<dbReference type="PANTHER" id="PTHR18866:SF128">
    <property type="entry name" value="UREA AMIDOLYASE"/>
    <property type="match status" value="1"/>
</dbReference>
<evidence type="ECO:0000256" key="1">
    <source>
        <dbReference type="ARBA" id="ARBA00001953"/>
    </source>
</evidence>
<dbReference type="InterPro" id="IPR005481">
    <property type="entry name" value="BC-like_N"/>
</dbReference>
<dbReference type="eggNOG" id="COG2049">
    <property type="taxonomic scope" value="Bacteria"/>
</dbReference>
<dbReference type="STRING" id="366602.Caul_4449"/>
<dbReference type="Pfam" id="PF02626">
    <property type="entry name" value="CT_A_B"/>
    <property type="match status" value="1"/>
</dbReference>
<evidence type="ECO:0000256" key="2">
    <source>
        <dbReference type="ARBA" id="ARBA00022598"/>
    </source>
</evidence>
<sequence length="1238" mass="132090">MLNEPPFDKVLIANRGAIACRIIRTLKAMGVKSVAVFSDADAGSLHVSLADEAVRIGPAPAAESYLRGDLILAAARATGAQAIHPGYGFLSENAGFAEACEAEGIAFIGPTADNIRAFGLKHTARDLAQAHGVPLAPGTDLLVDPAAALEAAQRIGFPVILKATAGGGGIGMRVCETAEAVSEAFAAVQRLANGHFSDGGVFLERYVRKARHVEVQMFGDGAGKVVALGERDCSLQRRNQKVVEETPAPGLPAATRAALLDAAVRLASAAHYRSAGTVEFLYDAERDDFFFLEVNTRLQVEHGVTEQVTGVDLVEWMVRGAAGDFTFLDVAPPEPKGASIQVRLYAEDPAQGYRPSSGVLTQVSFPPSVRADGWVVDGTEVSAFYDPLLAKLIVTAADRPAAVAALQAALDDTRLAGIETNLDWLRTVVRSEAFVSGEVSTRALESVTWRPDTLQVLSGGPATTVQDWPGRQGYWDVGVPPSGPMDAFAFRLGNRLLGNGEDAAGLEITALGPTLKFNRPAVVCLTGAAFDAKLDGAPFDAYAPIAVAAGQTLKIGRVLGAGLRGYLLFQGGLDVPVYLGSRSTFTLGGFGGHAGRNLTAGDVLRLASDGDRRMRLSPTAPLPLNLRPATTKAWTIRVLPGPHGAPDFFTPADVAMIGGVDWKAHYNSNRTGVRLVGPKPEWARRDGGEAGLHPSNIHDNAYAIGAVDFTGDMPIILGPDGPSLGGFVCPFVIIQADLWKAGQLAPGDTVRFEVVGDAEAAAALAEQEALLETLSDSPHRPFGSPPPRGEALSQVMPPPVGAVSARPTEGGEPVLQELPADGHRPHVTYRRQGDQHLLVEYGPIVLDLELRLRIHALHLDLQALALPAVIDLTPGIRSLQVHYDSRRLTQADLLAALTAAEERLGGLDDFEIPSRVVHLPLSWKDPAIYQTIDKYMQAVRDDAPWCPDNIEFIRRVNGLDSIDDVQRIVFDARYLVMGLGDVYLGAPVATPVDPRHRLVTTKYNPARTWTPPNVVGIGGAYMCIYGMEGPGGYQLFGRTIQVWNTWRQTEAFTGGKPWLLRFFDQIRFFPVSAEELVEWRRDFPLGRRQIRIEEETFRLSDYRKMLADNAGGIEAFQTTRQAAFDAERADWEARGEFARVEALSSVADDGGEVAAIIVPDGSDLVEAPLGGNVWKVLVEPGQRVEAGAVIAVIEAMKAECDVNSPTAGVVTAVYAQPGGAIAAGAPIVAIAPDLEAAA</sequence>
<comment type="cofactor">
    <cofactor evidence="1">
        <name>biotin</name>
        <dbReference type="ChEBI" id="CHEBI:57586"/>
    </cofactor>
</comment>
<dbReference type="InterPro" id="IPR011053">
    <property type="entry name" value="Single_hybrid_motif"/>
</dbReference>
<dbReference type="SMART" id="SM00796">
    <property type="entry name" value="AHS1"/>
    <property type="match status" value="1"/>
</dbReference>
<dbReference type="FunFam" id="3.40.50.20:FF:000010">
    <property type="entry name" value="Propionyl-CoA carboxylase subunit alpha"/>
    <property type="match status" value="1"/>
</dbReference>
<dbReference type="PROSITE" id="PS50975">
    <property type="entry name" value="ATP_GRASP"/>
    <property type="match status" value="1"/>
</dbReference>
<dbReference type="SMART" id="SM00797">
    <property type="entry name" value="AHS2"/>
    <property type="match status" value="1"/>
</dbReference>
<evidence type="ECO:0000259" key="8">
    <source>
        <dbReference type="PROSITE" id="PS50968"/>
    </source>
</evidence>
<dbReference type="Pfam" id="PF02682">
    <property type="entry name" value="CT_C_D"/>
    <property type="match status" value="1"/>
</dbReference>
<evidence type="ECO:0000256" key="3">
    <source>
        <dbReference type="ARBA" id="ARBA00022741"/>
    </source>
</evidence>
<dbReference type="OrthoDB" id="9763189at2"/>
<dbReference type="GO" id="GO:0016787">
    <property type="term" value="F:hydrolase activity"/>
    <property type="evidence" value="ECO:0007669"/>
    <property type="project" value="UniProtKB-KW"/>
</dbReference>
<dbReference type="InterPro" id="IPR050856">
    <property type="entry name" value="Biotin_carboxylase_complex"/>
</dbReference>
<gene>
    <name evidence="11" type="ordered locus">Caul_4449</name>
</gene>
<dbReference type="SUPFAM" id="SSF56059">
    <property type="entry name" value="Glutathione synthetase ATP-binding domain-like"/>
    <property type="match status" value="1"/>
</dbReference>
<dbReference type="InterPro" id="IPR003778">
    <property type="entry name" value="CT_A_B"/>
</dbReference>
<dbReference type="InterPro" id="IPR011761">
    <property type="entry name" value="ATP-grasp"/>
</dbReference>
<organism evidence="11">
    <name type="scientific">Caulobacter sp. (strain K31)</name>
    <dbReference type="NCBI Taxonomy" id="366602"/>
    <lineage>
        <taxon>Bacteria</taxon>
        <taxon>Pseudomonadati</taxon>
        <taxon>Pseudomonadota</taxon>
        <taxon>Alphaproteobacteria</taxon>
        <taxon>Caulobacterales</taxon>
        <taxon>Caulobacteraceae</taxon>
        <taxon>Caulobacter</taxon>
    </lineage>
</organism>
<dbReference type="SUPFAM" id="SSF160467">
    <property type="entry name" value="PH0987 N-terminal domain-like"/>
    <property type="match status" value="1"/>
</dbReference>